<gene>
    <name evidence="4" type="ORF">ACFQS8_02905</name>
</gene>
<name>A0ABW2IHL9_9PROT</name>
<protein>
    <submittedName>
        <fullName evidence="4">TatD family hydrolase</fullName>
        <ecNumber evidence="4">3.1.-.-</ecNumber>
    </submittedName>
</protein>
<dbReference type="InterPro" id="IPR018228">
    <property type="entry name" value="DNase_TatD-rel_CS"/>
</dbReference>
<dbReference type="EMBL" id="JBHTBR010000002">
    <property type="protein sequence ID" value="MFC7290553.1"/>
    <property type="molecule type" value="Genomic_DNA"/>
</dbReference>
<organism evidence="4 5">
    <name type="scientific">Hirschia litorea</name>
    <dbReference type="NCBI Taxonomy" id="1199156"/>
    <lineage>
        <taxon>Bacteria</taxon>
        <taxon>Pseudomonadati</taxon>
        <taxon>Pseudomonadota</taxon>
        <taxon>Alphaproteobacteria</taxon>
        <taxon>Hyphomonadales</taxon>
        <taxon>Hyphomonadaceae</taxon>
        <taxon>Hirschia</taxon>
    </lineage>
</organism>
<dbReference type="RefSeq" id="WP_382165538.1">
    <property type="nucleotide sequence ID" value="NZ_JBHTBR010000002.1"/>
</dbReference>
<keyword evidence="3 4" id="KW-0378">Hydrolase</keyword>
<dbReference type="GO" id="GO:0016787">
    <property type="term" value="F:hydrolase activity"/>
    <property type="evidence" value="ECO:0007669"/>
    <property type="project" value="UniProtKB-KW"/>
</dbReference>
<dbReference type="EC" id="3.1.-.-" evidence="4"/>
<dbReference type="PROSITE" id="PS01090">
    <property type="entry name" value="TATD_2"/>
    <property type="match status" value="1"/>
</dbReference>
<accession>A0ABW2IHL9</accession>
<dbReference type="PIRSF" id="PIRSF005902">
    <property type="entry name" value="DNase_TatD"/>
    <property type="match status" value="1"/>
</dbReference>
<evidence type="ECO:0000256" key="1">
    <source>
        <dbReference type="ARBA" id="ARBA00009275"/>
    </source>
</evidence>
<evidence type="ECO:0000256" key="2">
    <source>
        <dbReference type="ARBA" id="ARBA00022723"/>
    </source>
</evidence>
<dbReference type="PANTHER" id="PTHR46124">
    <property type="entry name" value="D-AMINOACYL-TRNA DEACYLASE"/>
    <property type="match status" value="1"/>
</dbReference>
<dbReference type="InterPro" id="IPR032466">
    <property type="entry name" value="Metal_Hydrolase"/>
</dbReference>
<dbReference type="InterPro" id="IPR015991">
    <property type="entry name" value="TatD/YcfH-like"/>
</dbReference>
<comment type="similarity">
    <text evidence="1">Belongs to the metallo-dependent hydrolases superfamily. TatD-type hydrolase family.</text>
</comment>
<dbReference type="CDD" id="cd01310">
    <property type="entry name" value="TatD_DNAse"/>
    <property type="match status" value="1"/>
</dbReference>
<dbReference type="Proteomes" id="UP001596492">
    <property type="component" value="Unassembled WGS sequence"/>
</dbReference>
<evidence type="ECO:0000313" key="4">
    <source>
        <dbReference type="EMBL" id="MFC7290553.1"/>
    </source>
</evidence>
<sequence length="260" mass="29813">MKPVLFDSHINLHGEQYDSDREEVLTRARELGVSRFISICDKLENFTVIRDLTEKHDDMWCSVGVHPHYAKDYSELDENELIKIAQDPKVCAVGESGLDLHYGYSDIDLQEKSFRKHISAARQSSLPIIIHSREADELMGNILEDEMTKGRFQPLMHCYTSGMQLAERAMKLDAYFSISGIISFKKADDVRAVALEMPLNRVILETDCPYLAPMPYRGRRNEPAYLLEVCRSFAELRGMTVEEMANLTTENCLRLFGRVK</sequence>
<dbReference type="Pfam" id="PF01026">
    <property type="entry name" value="TatD_DNase"/>
    <property type="match status" value="1"/>
</dbReference>
<dbReference type="PANTHER" id="PTHR46124:SF2">
    <property type="entry name" value="D-AMINOACYL-TRNA DEACYLASE"/>
    <property type="match status" value="1"/>
</dbReference>
<dbReference type="NCBIfam" id="TIGR00010">
    <property type="entry name" value="YchF/TatD family DNA exonuclease"/>
    <property type="match status" value="1"/>
</dbReference>
<keyword evidence="5" id="KW-1185">Reference proteome</keyword>
<comment type="caution">
    <text evidence="4">The sequence shown here is derived from an EMBL/GenBank/DDBJ whole genome shotgun (WGS) entry which is preliminary data.</text>
</comment>
<dbReference type="InterPro" id="IPR001130">
    <property type="entry name" value="TatD-like"/>
</dbReference>
<dbReference type="Gene3D" id="3.20.20.140">
    <property type="entry name" value="Metal-dependent hydrolases"/>
    <property type="match status" value="1"/>
</dbReference>
<keyword evidence="2" id="KW-0479">Metal-binding</keyword>
<proteinExistence type="inferred from homology"/>
<dbReference type="SUPFAM" id="SSF51556">
    <property type="entry name" value="Metallo-dependent hydrolases"/>
    <property type="match status" value="1"/>
</dbReference>
<reference evidence="5" key="1">
    <citation type="journal article" date="2019" name="Int. J. Syst. Evol. Microbiol.">
        <title>The Global Catalogue of Microorganisms (GCM) 10K type strain sequencing project: providing services to taxonomists for standard genome sequencing and annotation.</title>
        <authorList>
            <consortium name="The Broad Institute Genomics Platform"/>
            <consortium name="The Broad Institute Genome Sequencing Center for Infectious Disease"/>
            <person name="Wu L."/>
            <person name="Ma J."/>
        </authorList>
    </citation>
    <scope>NUCLEOTIDE SEQUENCE [LARGE SCALE GENOMIC DNA]</scope>
    <source>
        <strain evidence="5">CCUG 51308</strain>
    </source>
</reference>
<evidence type="ECO:0000313" key="5">
    <source>
        <dbReference type="Proteomes" id="UP001596492"/>
    </source>
</evidence>
<evidence type="ECO:0000256" key="3">
    <source>
        <dbReference type="ARBA" id="ARBA00022801"/>
    </source>
</evidence>